<organism evidence="2 4">
    <name type="scientific">Caldimonas thermodepolymerans</name>
    <dbReference type="NCBI Taxonomy" id="215580"/>
    <lineage>
        <taxon>Bacteria</taxon>
        <taxon>Pseudomonadati</taxon>
        <taxon>Pseudomonadota</taxon>
        <taxon>Betaproteobacteria</taxon>
        <taxon>Burkholderiales</taxon>
        <taxon>Sphaerotilaceae</taxon>
        <taxon>Caldimonas</taxon>
    </lineage>
</organism>
<name>A0A2S5T6N3_9BURK</name>
<sequence>MESIEVLLDPARAFLYQIAAFLPRLALAAVVLLVGYLLARALRFGLVKGLRAVNLHIVTQRSGMDGFLQRGGTSSDTVDLLGRLAYWVVILAALIVAFNSLGAAYVTELLGRVMLFVPRVVVGLLILAFGMYFARFVGTSVTAYTRSIGIRDADSLGRLARYAITAFVVIIALDQLDIGGVIVRHAFLILLGGIVLAFALAFGLGGKDWAAARLEQWWPTPGRSRHDIDDS</sequence>
<keyword evidence="1" id="KW-0472">Membrane</keyword>
<keyword evidence="4" id="KW-1185">Reference proteome</keyword>
<feature type="transmembrane region" description="Helical" evidence="1">
    <location>
        <begin position="159"/>
        <end position="176"/>
    </location>
</feature>
<evidence type="ECO:0000313" key="5">
    <source>
        <dbReference type="Proteomes" id="UP000294772"/>
    </source>
</evidence>
<dbReference type="RefSeq" id="WP_104356753.1">
    <property type="nucleotide sequence ID" value="NZ_CALFFA010000021.1"/>
</dbReference>
<keyword evidence="1" id="KW-1133">Transmembrane helix</keyword>
<dbReference type="Proteomes" id="UP000294772">
    <property type="component" value="Unassembled WGS sequence"/>
</dbReference>
<evidence type="ECO:0000256" key="1">
    <source>
        <dbReference type="SAM" id="Phobius"/>
    </source>
</evidence>
<dbReference type="EMBL" id="PSNY01000005">
    <property type="protein sequence ID" value="PPE70663.1"/>
    <property type="molecule type" value="Genomic_DNA"/>
</dbReference>
<evidence type="ECO:0000313" key="4">
    <source>
        <dbReference type="Proteomes" id="UP000239406"/>
    </source>
</evidence>
<evidence type="ECO:0000313" key="2">
    <source>
        <dbReference type="EMBL" id="PPE70663.1"/>
    </source>
</evidence>
<reference evidence="3 5" key="2">
    <citation type="submission" date="2019-03" db="EMBL/GenBank/DDBJ databases">
        <title>Genomic Encyclopedia of Type Strains, Phase IV (KMG-IV): sequencing the most valuable type-strain genomes for metagenomic binning, comparative biology and taxonomic classification.</title>
        <authorList>
            <person name="Goeker M."/>
        </authorList>
    </citation>
    <scope>NUCLEOTIDE SEQUENCE [LARGE SCALE GENOMIC DNA]</scope>
    <source>
        <strain evidence="3 5">DSM 15264</strain>
    </source>
</reference>
<dbReference type="Gene3D" id="1.10.287.1260">
    <property type="match status" value="1"/>
</dbReference>
<accession>A0A2S5T6N3</accession>
<feature type="transmembrane region" description="Helical" evidence="1">
    <location>
        <begin position="14"/>
        <end position="39"/>
    </location>
</feature>
<feature type="transmembrane region" description="Helical" evidence="1">
    <location>
        <begin position="84"/>
        <end position="107"/>
    </location>
</feature>
<dbReference type="AlphaFoldDB" id="A0A2S5T6N3"/>
<comment type="caution">
    <text evidence="2">The sequence shown here is derived from an EMBL/GenBank/DDBJ whole genome shotgun (WGS) entry which is preliminary data.</text>
</comment>
<dbReference type="Proteomes" id="UP000239406">
    <property type="component" value="Unassembled WGS sequence"/>
</dbReference>
<protein>
    <submittedName>
        <fullName evidence="3">Transporter (Transmembrane protein)</fullName>
    </submittedName>
</protein>
<proteinExistence type="predicted"/>
<dbReference type="OrthoDB" id="8561839at2"/>
<feature type="transmembrane region" description="Helical" evidence="1">
    <location>
        <begin position="113"/>
        <end position="138"/>
    </location>
</feature>
<dbReference type="Pfam" id="PF05552">
    <property type="entry name" value="MS_channel_1st_1"/>
    <property type="match status" value="2"/>
</dbReference>
<dbReference type="InterPro" id="IPR008910">
    <property type="entry name" value="MSC_TM_helix"/>
</dbReference>
<dbReference type="EMBL" id="SLXF01000001">
    <property type="protein sequence ID" value="TCP09985.1"/>
    <property type="molecule type" value="Genomic_DNA"/>
</dbReference>
<gene>
    <name evidence="2" type="ORF">C1702_05830</name>
    <name evidence="3" type="ORF">EV676_101569</name>
</gene>
<feature type="transmembrane region" description="Helical" evidence="1">
    <location>
        <begin position="182"/>
        <end position="204"/>
    </location>
</feature>
<reference evidence="2 4" key="1">
    <citation type="submission" date="2018-02" db="EMBL/GenBank/DDBJ databases">
        <title>Reclassifiation of [Polyangium] brachysporum DSM 7029 as Guopingzhaonella breviflexa gen. nov., sp. nov., a member of the family Comamonadaceae.</title>
        <authorList>
            <person name="Tang B."/>
        </authorList>
    </citation>
    <scope>NUCLEOTIDE SEQUENCE [LARGE SCALE GENOMIC DNA]</scope>
    <source>
        <strain evidence="2 4">DSM 15344</strain>
    </source>
</reference>
<keyword evidence="1" id="KW-0812">Transmembrane</keyword>
<evidence type="ECO:0000313" key="3">
    <source>
        <dbReference type="EMBL" id="TCP09985.1"/>
    </source>
</evidence>